<evidence type="ECO:0000256" key="2">
    <source>
        <dbReference type="ARBA" id="ARBA00023125"/>
    </source>
</evidence>
<dbReference type="InterPro" id="IPR050109">
    <property type="entry name" value="HTH-type_TetR-like_transc_reg"/>
</dbReference>
<name>A0A558CFZ7_9PSEU</name>
<gene>
    <name evidence="6" type="ORF">FNH05_18625</name>
</gene>
<dbReference type="Gene3D" id="1.10.357.10">
    <property type="entry name" value="Tetracycline Repressor, domain 2"/>
    <property type="match status" value="1"/>
</dbReference>
<keyword evidence="7" id="KW-1185">Reference proteome</keyword>
<keyword evidence="1" id="KW-0805">Transcription regulation</keyword>
<dbReference type="Pfam" id="PF00440">
    <property type="entry name" value="TetR_N"/>
    <property type="match status" value="1"/>
</dbReference>
<dbReference type="GO" id="GO:0045892">
    <property type="term" value="P:negative regulation of DNA-templated transcription"/>
    <property type="evidence" value="ECO:0007669"/>
    <property type="project" value="InterPro"/>
</dbReference>
<dbReference type="SUPFAM" id="SSF46689">
    <property type="entry name" value="Homeodomain-like"/>
    <property type="match status" value="1"/>
</dbReference>
<reference evidence="6 7" key="1">
    <citation type="submission" date="2019-07" db="EMBL/GenBank/DDBJ databases">
        <authorList>
            <person name="Duangmal K."/>
            <person name="Teo W.F.A."/>
        </authorList>
    </citation>
    <scope>NUCLEOTIDE SEQUENCE [LARGE SCALE GENOMIC DNA]</scope>
    <source>
        <strain evidence="6 7">TBRC 6029</strain>
    </source>
</reference>
<dbReference type="InterPro" id="IPR004111">
    <property type="entry name" value="Repressor_TetR_C"/>
</dbReference>
<evidence type="ECO:0000256" key="1">
    <source>
        <dbReference type="ARBA" id="ARBA00023015"/>
    </source>
</evidence>
<dbReference type="PANTHER" id="PTHR30055:SF151">
    <property type="entry name" value="TRANSCRIPTIONAL REGULATORY PROTEIN"/>
    <property type="match status" value="1"/>
</dbReference>
<dbReference type="EMBL" id="VJWX01000180">
    <property type="protein sequence ID" value="TVT47699.1"/>
    <property type="molecule type" value="Genomic_DNA"/>
</dbReference>
<feature type="domain" description="HTH tetR-type" evidence="5">
    <location>
        <begin position="11"/>
        <end position="71"/>
    </location>
</feature>
<dbReference type="Pfam" id="PF02909">
    <property type="entry name" value="TetR_C_1"/>
    <property type="match status" value="1"/>
</dbReference>
<dbReference type="PROSITE" id="PS50977">
    <property type="entry name" value="HTH_TETR_2"/>
    <property type="match status" value="1"/>
</dbReference>
<dbReference type="InterPro" id="IPR036271">
    <property type="entry name" value="Tet_transcr_reg_TetR-rel_C_sf"/>
</dbReference>
<dbReference type="SUPFAM" id="SSF48498">
    <property type="entry name" value="Tetracyclin repressor-like, C-terminal domain"/>
    <property type="match status" value="1"/>
</dbReference>
<dbReference type="InterPro" id="IPR001647">
    <property type="entry name" value="HTH_TetR"/>
</dbReference>
<evidence type="ECO:0000313" key="7">
    <source>
        <dbReference type="Proteomes" id="UP000320011"/>
    </source>
</evidence>
<keyword evidence="3" id="KW-0804">Transcription</keyword>
<organism evidence="6 7">
    <name type="scientific">Amycolatopsis rhizosphaerae</name>
    <dbReference type="NCBI Taxonomy" id="2053003"/>
    <lineage>
        <taxon>Bacteria</taxon>
        <taxon>Bacillati</taxon>
        <taxon>Actinomycetota</taxon>
        <taxon>Actinomycetes</taxon>
        <taxon>Pseudonocardiales</taxon>
        <taxon>Pseudonocardiaceae</taxon>
        <taxon>Amycolatopsis</taxon>
    </lineage>
</organism>
<evidence type="ECO:0000259" key="5">
    <source>
        <dbReference type="PROSITE" id="PS50977"/>
    </source>
</evidence>
<dbReference type="InterPro" id="IPR009057">
    <property type="entry name" value="Homeodomain-like_sf"/>
</dbReference>
<dbReference type="Proteomes" id="UP000320011">
    <property type="component" value="Unassembled WGS sequence"/>
</dbReference>
<dbReference type="AlphaFoldDB" id="A0A558CFZ7"/>
<dbReference type="OrthoDB" id="329481at2"/>
<reference evidence="6 7" key="2">
    <citation type="submission" date="2019-08" db="EMBL/GenBank/DDBJ databases">
        <title>Amycolatopsis acidicola sp. nov., isolated from peat swamp forest soil.</title>
        <authorList>
            <person name="Srisuk N."/>
        </authorList>
    </citation>
    <scope>NUCLEOTIDE SEQUENCE [LARGE SCALE GENOMIC DNA]</scope>
    <source>
        <strain evidence="6 7">TBRC 6029</strain>
    </source>
</reference>
<evidence type="ECO:0000256" key="4">
    <source>
        <dbReference type="PROSITE-ProRule" id="PRU00335"/>
    </source>
</evidence>
<comment type="caution">
    <text evidence="6">The sequence shown here is derived from an EMBL/GenBank/DDBJ whole genome shotgun (WGS) entry which is preliminary data.</text>
</comment>
<dbReference type="GO" id="GO:0000976">
    <property type="term" value="F:transcription cis-regulatory region binding"/>
    <property type="evidence" value="ECO:0007669"/>
    <property type="project" value="TreeGrafter"/>
</dbReference>
<sequence>MVNRTQGQSAGLTRERIGQAAVELVDRDGLERFGVRRLAAELGVDPMSIYNHVKGKAALLDTVSATVLAETGAELGSAPPGGDWIDVARGMAHAYRELAHRHPRVFPLLTTRAQTSPVALAALEQLAAAMRREGVPDRVVADAPLLLFGFLNGYLLATLSAASEAVSPDLLLAEYPTMAALAPLQAGFGSREEFDRMLETVLGGIRAAAGER</sequence>
<protein>
    <submittedName>
        <fullName evidence="6">TetR family transcriptional regulator</fullName>
    </submittedName>
</protein>
<accession>A0A558CFZ7</accession>
<evidence type="ECO:0000313" key="6">
    <source>
        <dbReference type="EMBL" id="TVT47699.1"/>
    </source>
</evidence>
<evidence type="ECO:0000256" key="3">
    <source>
        <dbReference type="ARBA" id="ARBA00023163"/>
    </source>
</evidence>
<dbReference type="PANTHER" id="PTHR30055">
    <property type="entry name" value="HTH-TYPE TRANSCRIPTIONAL REGULATOR RUTR"/>
    <property type="match status" value="1"/>
</dbReference>
<keyword evidence="2 4" id="KW-0238">DNA-binding</keyword>
<dbReference type="RefSeq" id="WP_144589975.1">
    <property type="nucleotide sequence ID" value="NZ_VJWX01000180.1"/>
</dbReference>
<dbReference type="GO" id="GO:0003700">
    <property type="term" value="F:DNA-binding transcription factor activity"/>
    <property type="evidence" value="ECO:0007669"/>
    <property type="project" value="TreeGrafter"/>
</dbReference>
<feature type="DNA-binding region" description="H-T-H motif" evidence="4">
    <location>
        <begin position="34"/>
        <end position="53"/>
    </location>
</feature>
<proteinExistence type="predicted"/>